<dbReference type="AlphaFoldDB" id="A0A1T4VRL2"/>
<evidence type="ECO:0008006" key="3">
    <source>
        <dbReference type="Google" id="ProtNLM"/>
    </source>
</evidence>
<evidence type="ECO:0000313" key="2">
    <source>
        <dbReference type="Proteomes" id="UP000190460"/>
    </source>
</evidence>
<evidence type="ECO:0000313" key="1">
    <source>
        <dbReference type="EMBL" id="SKA67600.1"/>
    </source>
</evidence>
<dbReference type="Proteomes" id="UP000190460">
    <property type="component" value="Unassembled WGS sequence"/>
</dbReference>
<gene>
    <name evidence="1" type="ORF">SAMN02745130_00065</name>
</gene>
<dbReference type="EMBL" id="FUYB01000001">
    <property type="protein sequence ID" value="SKA67600.1"/>
    <property type="molecule type" value="Genomic_DNA"/>
</dbReference>
<dbReference type="STRING" id="92487.SAMN02745130_00065"/>
<organism evidence="1 2">
    <name type="scientific">Thiothrix eikelboomii</name>
    <dbReference type="NCBI Taxonomy" id="92487"/>
    <lineage>
        <taxon>Bacteria</taxon>
        <taxon>Pseudomonadati</taxon>
        <taxon>Pseudomonadota</taxon>
        <taxon>Gammaproteobacteria</taxon>
        <taxon>Thiotrichales</taxon>
        <taxon>Thiotrichaceae</taxon>
        <taxon>Thiothrix</taxon>
    </lineage>
</organism>
<protein>
    <recommendedName>
        <fullName evidence="3">Peptidase U49</fullName>
    </recommendedName>
</protein>
<keyword evidence="2" id="KW-1185">Reference proteome</keyword>
<name>A0A1T4VRL2_9GAMM</name>
<proteinExistence type="predicted"/>
<reference evidence="1 2" key="1">
    <citation type="submission" date="2017-02" db="EMBL/GenBank/DDBJ databases">
        <authorList>
            <person name="Peterson S.W."/>
        </authorList>
    </citation>
    <scope>NUCLEOTIDE SEQUENCE [LARGE SCALE GENOMIC DNA]</scope>
    <source>
        <strain evidence="1 2">ATCC 49788</strain>
    </source>
</reference>
<sequence length="360" mass="40121">MRSAIQIHTEAPVPAVNAFILLDSPKIGASVSAIEPLQPVITVNSGTIKNIATLFTELCKNDYFFIFPSGVGKKKYLLTALATRWILLHELAHWLLGHCGAVAQHFLDEGTQHLVVFAADEDEPMDLKHNDKLKYLELQADGLAFELLLHHATFADESTDTTWKWIDAAQNPNLTDVDVITQKIRSIMVAGSSVVLAMEQLRRAAFGMNLAYPLPLTRLTNLMATAIGVMSDYIGVTEETPDGRLVINPKAYQAHEEIFNTLVTGLAASMLDAGLMAETLGVSDVLVGDTEISVEINLKLMESFNQKLIFLQNLQKYMNNQSFRPKPSEWNSLSFNEYIDLHNMRKIVDPLLFDYAIIDF</sequence>
<accession>A0A1T4VRL2</accession>